<proteinExistence type="predicted"/>
<evidence type="ECO:0000259" key="2">
    <source>
        <dbReference type="Pfam" id="PF24409"/>
    </source>
</evidence>
<dbReference type="Proteomes" id="UP000248899">
    <property type="component" value="Unassembled WGS sequence"/>
</dbReference>
<feature type="domain" description="PRTase-CE" evidence="1">
    <location>
        <begin position="89"/>
        <end position="246"/>
    </location>
</feature>
<comment type="caution">
    <text evidence="3">The sequence shown here is derived from an EMBL/GenBank/DDBJ whole genome shotgun (WGS) entry which is preliminary data.</text>
</comment>
<gene>
    <name evidence="3" type="ORF">DPR02_01125</name>
</gene>
<feature type="domain" description="PRTase associated wHTH" evidence="2">
    <location>
        <begin position="281"/>
        <end position="356"/>
    </location>
</feature>
<dbReference type="Pfam" id="PF24409">
    <property type="entry name" value="wHTH-PRTase_assc"/>
    <property type="match status" value="1"/>
</dbReference>
<dbReference type="AlphaFoldDB" id="A0AAQ0FII3"/>
<evidence type="ECO:0000259" key="1">
    <source>
        <dbReference type="Pfam" id="PF24390"/>
    </source>
</evidence>
<evidence type="ECO:0000313" key="4">
    <source>
        <dbReference type="Proteomes" id="UP000248899"/>
    </source>
</evidence>
<accession>A0AAQ0FII3</accession>
<dbReference type="InterPro" id="IPR057055">
    <property type="entry name" value="wHTH-PRTase_assoc"/>
</dbReference>
<evidence type="ECO:0000313" key="3">
    <source>
        <dbReference type="EMBL" id="RAQ16374.1"/>
    </source>
</evidence>
<dbReference type="InterPro" id="IPR056920">
    <property type="entry name" value="PRTase-CE"/>
</dbReference>
<dbReference type="Pfam" id="PF24390">
    <property type="entry name" value="PRTase-CE"/>
    <property type="match status" value="1"/>
</dbReference>
<dbReference type="EMBL" id="QLUZ01000001">
    <property type="protein sequence ID" value="RAQ16374.1"/>
    <property type="molecule type" value="Genomic_DNA"/>
</dbReference>
<organism evidence="3 4">
    <name type="scientific">Burkholderia cepacia</name>
    <name type="common">Pseudomonas cepacia</name>
    <dbReference type="NCBI Taxonomy" id="292"/>
    <lineage>
        <taxon>Bacteria</taxon>
        <taxon>Pseudomonadati</taxon>
        <taxon>Pseudomonadota</taxon>
        <taxon>Betaproteobacteria</taxon>
        <taxon>Burkholderiales</taxon>
        <taxon>Burkholderiaceae</taxon>
        <taxon>Burkholderia</taxon>
        <taxon>Burkholderia cepacia complex</taxon>
    </lineage>
</organism>
<protein>
    <submittedName>
        <fullName evidence="3">Uncharacterized protein</fullName>
    </submittedName>
</protein>
<sequence length="358" mass="40180">MMLSRLWFVGRDVYSEWLKRELSLLDLQSKHAVYAVRKLDGTDPCYWQDDGTPTPRSGQSLGSEDLVYSIISNAGRISQGALLDHPSLAEIKEGKLRSFVLVDDSIGSGQRVVDFINAMLRHKQFMSWWSLGWVRIRVVAFARTYSAEKYIVRNIRGSDHPARIIPKSEKITFASELRYDANFLESRWGSGFQSIVDFCRSVTSIPTFMQDGFGGVMGNLVFYHSVPDNIPGMLWYGENGWLPLFPNRGLPVWMTDLLEHPAAERGYTAENGAPDTDLFRLIALIKSGVRTPLSISLRMNCDAPFALALIARAQRAGLVTANVRLTEAGADFFHETSRTSEVAVYDYAMYIPTSWSAG</sequence>
<reference evidence="3 4" key="1">
    <citation type="submission" date="2018-06" db="EMBL/GenBank/DDBJ databases">
        <title>Towards the identification of Burkholderia cepacia strain which caused fatal septicemia.</title>
        <authorList>
            <person name="Bui L.A.T."/>
            <person name="Zakharova I.B."/>
            <person name="Shpak I.M."/>
            <person name="Teteryatnikova N."/>
            <person name="Ustinov D.V."/>
            <person name="Kuzyutina Y.A."/>
            <person name="Nguyen H.N."/>
            <person name="Antonov A.S."/>
            <person name="Avdyusheva E.F."/>
            <person name="Victorov D.V."/>
        </authorList>
    </citation>
    <scope>NUCLEOTIDE SEQUENCE [LARGE SCALE GENOMIC DNA]</scope>
    <source>
        <strain evidence="3 4">PT02</strain>
    </source>
</reference>
<name>A0AAQ0FII3_BURCE</name>